<name>A0A6G1KWE2_9PEZI</name>
<reference evidence="2" key="1">
    <citation type="journal article" date="2020" name="Stud. Mycol.">
        <title>101 Dothideomycetes genomes: a test case for predicting lifestyles and emergence of pathogens.</title>
        <authorList>
            <person name="Haridas S."/>
            <person name="Albert R."/>
            <person name="Binder M."/>
            <person name="Bloem J."/>
            <person name="Labutti K."/>
            <person name="Salamov A."/>
            <person name="Andreopoulos B."/>
            <person name="Baker S."/>
            <person name="Barry K."/>
            <person name="Bills G."/>
            <person name="Bluhm B."/>
            <person name="Cannon C."/>
            <person name="Castanera R."/>
            <person name="Culley D."/>
            <person name="Daum C."/>
            <person name="Ezra D."/>
            <person name="Gonzalez J."/>
            <person name="Henrissat B."/>
            <person name="Kuo A."/>
            <person name="Liang C."/>
            <person name="Lipzen A."/>
            <person name="Lutzoni F."/>
            <person name="Magnuson J."/>
            <person name="Mondo S."/>
            <person name="Nolan M."/>
            <person name="Ohm R."/>
            <person name="Pangilinan J."/>
            <person name="Park H.-J."/>
            <person name="Ramirez L."/>
            <person name="Alfaro M."/>
            <person name="Sun H."/>
            <person name="Tritt A."/>
            <person name="Yoshinaga Y."/>
            <person name="Zwiers L.-H."/>
            <person name="Turgeon B."/>
            <person name="Goodwin S."/>
            <person name="Spatafora J."/>
            <person name="Crous P."/>
            <person name="Grigoriev I."/>
        </authorList>
    </citation>
    <scope>NUCLEOTIDE SEQUENCE</scope>
    <source>
        <strain evidence="2">CBS 116005</strain>
    </source>
</reference>
<dbReference type="EMBL" id="ML995904">
    <property type="protein sequence ID" value="KAF2764993.1"/>
    <property type="molecule type" value="Genomic_DNA"/>
</dbReference>
<feature type="chain" id="PRO_5026316763" evidence="1">
    <location>
        <begin position="18"/>
        <end position="72"/>
    </location>
</feature>
<dbReference type="Proteomes" id="UP000799436">
    <property type="component" value="Unassembled WGS sequence"/>
</dbReference>
<feature type="signal peptide" evidence="1">
    <location>
        <begin position="1"/>
        <end position="17"/>
    </location>
</feature>
<accession>A0A6G1KWE2</accession>
<evidence type="ECO:0000313" key="2">
    <source>
        <dbReference type="EMBL" id="KAF2764993.1"/>
    </source>
</evidence>
<evidence type="ECO:0000313" key="3">
    <source>
        <dbReference type="Proteomes" id="UP000799436"/>
    </source>
</evidence>
<sequence>MISSWLSVWLRSALLGGQRWTSELYAHFFHQELGFTSGHWRRRKSIEVCGIDTMELSSRGAASLRSINGVRL</sequence>
<keyword evidence="1" id="KW-0732">Signal</keyword>
<dbReference type="AlphaFoldDB" id="A0A6G1KWE2"/>
<organism evidence="2 3">
    <name type="scientific">Teratosphaeria nubilosa</name>
    <dbReference type="NCBI Taxonomy" id="161662"/>
    <lineage>
        <taxon>Eukaryota</taxon>
        <taxon>Fungi</taxon>
        <taxon>Dikarya</taxon>
        <taxon>Ascomycota</taxon>
        <taxon>Pezizomycotina</taxon>
        <taxon>Dothideomycetes</taxon>
        <taxon>Dothideomycetidae</taxon>
        <taxon>Mycosphaerellales</taxon>
        <taxon>Teratosphaeriaceae</taxon>
        <taxon>Teratosphaeria</taxon>
    </lineage>
</organism>
<gene>
    <name evidence="2" type="ORF">EJ03DRAFT_222142</name>
</gene>
<proteinExistence type="predicted"/>
<protein>
    <submittedName>
        <fullName evidence="2">Uncharacterized protein</fullName>
    </submittedName>
</protein>
<keyword evidence="3" id="KW-1185">Reference proteome</keyword>
<evidence type="ECO:0000256" key="1">
    <source>
        <dbReference type="SAM" id="SignalP"/>
    </source>
</evidence>